<dbReference type="EMBL" id="QOCS01000005">
    <property type="protein sequence ID" value="RHW48403.1"/>
    <property type="molecule type" value="Genomic_DNA"/>
</dbReference>
<dbReference type="Pfam" id="PF06114">
    <property type="entry name" value="Peptidase_M78"/>
    <property type="match status" value="1"/>
</dbReference>
<dbReference type="Proteomes" id="UP000284822">
    <property type="component" value="Unassembled WGS sequence"/>
</dbReference>
<protein>
    <recommendedName>
        <fullName evidence="1">IrrE N-terminal-like domain-containing protein</fullName>
    </recommendedName>
</protein>
<evidence type="ECO:0000259" key="1">
    <source>
        <dbReference type="Pfam" id="PF06114"/>
    </source>
</evidence>
<comment type="caution">
    <text evidence="2">The sequence shown here is derived from an EMBL/GenBank/DDBJ whole genome shotgun (WGS) entry which is preliminary data.</text>
</comment>
<evidence type="ECO:0000313" key="3">
    <source>
        <dbReference type="Proteomes" id="UP000284822"/>
    </source>
</evidence>
<organism evidence="2 3">
    <name type="scientific">Bombilactobacillus bombi</name>
    <dbReference type="NCBI Taxonomy" id="1303590"/>
    <lineage>
        <taxon>Bacteria</taxon>
        <taxon>Bacillati</taxon>
        <taxon>Bacillota</taxon>
        <taxon>Bacilli</taxon>
        <taxon>Lactobacillales</taxon>
        <taxon>Lactobacillaceae</taxon>
        <taxon>Bombilactobacillus</taxon>
    </lineage>
</organism>
<gene>
    <name evidence="2" type="ORF">DS832_02280</name>
</gene>
<evidence type="ECO:0000313" key="2">
    <source>
        <dbReference type="EMBL" id="RHW48403.1"/>
    </source>
</evidence>
<name>A0A417ZCL5_9LACO</name>
<dbReference type="PANTHER" id="PTHR43236">
    <property type="entry name" value="ANTITOXIN HIGA1"/>
    <property type="match status" value="1"/>
</dbReference>
<dbReference type="Gene3D" id="1.10.10.2910">
    <property type="match status" value="1"/>
</dbReference>
<dbReference type="AlphaFoldDB" id="A0A417ZCL5"/>
<accession>A0A417ZCL5</accession>
<proteinExistence type="predicted"/>
<sequence>MTYVKAIKKAQRIEQFIKDQTLKKSLADYTAQPFLKLLLSSLGYYFEYPIKNEFILGYSLTNEFNEYTIINTSIKDPIIKAFTHSHELGHHLLHQKLLINNKEANILENDYKPEKISEKNEANCFAANLLMPDDFLYSILYEMKSRESIKNLQCISYKTLYYRIIDYLVSKVFISKCIATKLSHDYITALPGTTKQCTLIKVWKKLKILNLRPNNYTKSEIINYNLNQINNYENILNIKKDGNR</sequence>
<dbReference type="InterPro" id="IPR052345">
    <property type="entry name" value="Rad_response_metalloprotease"/>
</dbReference>
<dbReference type="InterPro" id="IPR010359">
    <property type="entry name" value="IrrE_HExxH"/>
</dbReference>
<reference evidence="2 3" key="1">
    <citation type="submission" date="2018-07" db="EMBL/GenBank/DDBJ databases">
        <title>Genome sequences of six Lactobacillus spp. isolated from bumble bee guts.</title>
        <authorList>
            <person name="Motta E.V.S."/>
            <person name="Moran N.A."/>
        </authorList>
    </citation>
    <scope>NUCLEOTIDE SEQUENCE [LARGE SCALE GENOMIC DNA]</scope>
    <source>
        <strain evidence="2 3">LV-8.1</strain>
    </source>
</reference>
<dbReference type="PANTHER" id="PTHR43236:SF2">
    <property type="entry name" value="BLL0069 PROTEIN"/>
    <property type="match status" value="1"/>
</dbReference>
<dbReference type="RefSeq" id="WP_118910158.1">
    <property type="nucleotide sequence ID" value="NZ_QOCS01000005.1"/>
</dbReference>
<feature type="domain" description="IrrE N-terminal-like" evidence="1">
    <location>
        <begin position="56"/>
        <end position="164"/>
    </location>
</feature>